<proteinExistence type="predicted"/>
<keyword evidence="4 7" id="KW-1133">Transmembrane helix</keyword>
<feature type="domain" description="Major facilitator superfamily (MFS) profile" evidence="8">
    <location>
        <begin position="1"/>
        <end position="392"/>
    </location>
</feature>
<reference evidence="9" key="1">
    <citation type="journal article" date="2014" name="Int. J. Syst. Evol. Microbiol.">
        <title>Complete genome sequence of Corynebacterium casei LMG S-19264T (=DSM 44701T), isolated from a smear-ripened cheese.</title>
        <authorList>
            <consortium name="US DOE Joint Genome Institute (JGI-PGF)"/>
            <person name="Walter F."/>
            <person name="Albersmeier A."/>
            <person name="Kalinowski J."/>
            <person name="Ruckert C."/>
        </authorList>
    </citation>
    <scope>NUCLEOTIDE SEQUENCE</scope>
    <source>
        <strain evidence="9">JCM 4988</strain>
    </source>
</reference>
<evidence type="ECO:0000256" key="6">
    <source>
        <dbReference type="SAM" id="MobiDB-lite"/>
    </source>
</evidence>
<gene>
    <name evidence="9" type="ORF">GCM10010387_05830</name>
</gene>
<dbReference type="CDD" id="cd06173">
    <property type="entry name" value="MFS_MefA_like"/>
    <property type="match status" value="1"/>
</dbReference>
<feature type="transmembrane region" description="Helical" evidence="7">
    <location>
        <begin position="216"/>
        <end position="243"/>
    </location>
</feature>
<evidence type="ECO:0000256" key="7">
    <source>
        <dbReference type="SAM" id="Phobius"/>
    </source>
</evidence>
<feature type="transmembrane region" description="Helical" evidence="7">
    <location>
        <begin position="249"/>
        <end position="272"/>
    </location>
</feature>
<keyword evidence="5 7" id="KW-0472">Membrane</keyword>
<comment type="caution">
    <text evidence="9">The sequence shown here is derived from an EMBL/GenBank/DDBJ whole genome shotgun (WGS) entry which is preliminary data.</text>
</comment>
<evidence type="ECO:0000259" key="8">
    <source>
        <dbReference type="PROSITE" id="PS50850"/>
    </source>
</evidence>
<dbReference type="GO" id="GO:0022857">
    <property type="term" value="F:transmembrane transporter activity"/>
    <property type="evidence" value="ECO:0007669"/>
    <property type="project" value="InterPro"/>
</dbReference>
<evidence type="ECO:0000313" key="9">
    <source>
        <dbReference type="EMBL" id="GGZ16165.1"/>
    </source>
</evidence>
<dbReference type="AlphaFoldDB" id="A0A918PMH3"/>
<protein>
    <submittedName>
        <fullName evidence="9">MFS transporter</fullName>
    </submittedName>
</protein>
<feature type="transmembrane region" description="Helical" evidence="7">
    <location>
        <begin position="21"/>
        <end position="40"/>
    </location>
</feature>
<dbReference type="GO" id="GO:0005886">
    <property type="term" value="C:plasma membrane"/>
    <property type="evidence" value="ECO:0007669"/>
    <property type="project" value="UniProtKB-SubCell"/>
</dbReference>
<evidence type="ECO:0000256" key="1">
    <source>
        <dbReference type="ARBA" id="ARBA00004651"/>
    </source>
</evidence>
<name>A0A918PMH3_9ACTN</name>
<dbReference type="PANTHER" id="PTHR23513:SF11">
    <property type="entry name" value="STAPHYLOFERRIN A TRANSPORTER"/>
    <property type="match status" value="1"/>
</dbReference>
<feature type="transmembrane region" description="Helical" evidence="7">
    <location>
        <begin position="304"/>
        <end position="327"/>
    </location>
</feature>
<evidence type="ECO:0000313" key="10">
    <source>
        <dbReference type="Proteomes" id="UP000630936"/>
    </source>
</evidence>
<organism evidence="9 10">
    <name type="scientific">Streptomyces inusitatus</name>
    <dbReference type="NCBI Taxonomy" id="68221"/>
    <lineage>
        <taxon>Bacteria</taxon>
        <taxon>Bacillati</taxon>
        <taxon>Actinomycetota</taxon>
        <taxon>Actinomycetes</taxon>
        <taxon>Kitasatosporales</taxon>
        <taxon>Streptomycetaceae</taxon>
        <taxon>Streptomyces</taxon>
    </lineage>
</organism>
<keyword evidence="2" id="KW-1003">Cell membrane</keyword>
<keyword evidence="10" id="KW-1185">Reference proteome</keyword>
<feature type="transmembrane region" description="Helical" evidence="7">
    <location>
        <begin position="169"/>
        <end position="187"/>
    </location>
</feature>
<dbReference type="RefSeq" id="WP_190121205.1">
    <property type="nucleotide sequence ID" value="NZ_BMWG01000001.1"/>
</dbReference>
<dbReference type="PROSITE" id="PS50850">
    <property type="entry name" value="MFS"/>
    <property type="match status" value="1"/>
</dbReference>
<dbReference type="InterPro" id="IPR036259">
    <property type="entry name" value="MFS_trans_sf"/>
</dbReference>
<dbReference type="SUPFAM" id="SSF103473">
    <property type="entry name" value="MFS general substrate transporter"/>
    <property type="match status" value="1"/>
</dbReference>
<reference evidence="9" key="2">
    <citation type="submission" date="2020-09" db="EMBL/GenBank/DDBJ databases">
        <authorList>
            <person name="Sun Q."/>
            <person name="Ohkuma M."/>
        </authorList>
    </citation>
    <scope>NUCLEOTIDE SEQUENCE</scope>
    <source>
        <strain evidence="9">JCM 4988</strain>
    </source>
</reference>
<keyword evidence="3 7" id="KW-0812">Transmembrane</keyword>
<accession>A0A918PMH3</accession>
<feature type="transmembrane region" description="Helical" evidence="7">
    <location>
        <begin position="367"/>
        <end position="388"/>
    </location>
</feature>
<dbReference type="Proteomes" id="UP000630936">
    <property type="component" value="Unassembled WGS sequence"/>
</dbReference>
<dbReference type="InterPro" id="IPR022324">
    <property type="entry name" value="Bacilysin_exporter_BacE_put"/>
</dbReference>
<feature type="transmembrane region" description="Helical" evidence="7">
    <location>
        <begin position="46"/>
        <end position="66"/>
    </location>
</feature>
<dbReference type="EMBL" id="BMWG01000001">
    <property type="protein sequence ID" value="GGZ16165.1"/>
    <property type="molecule type" value="Genomic_DNA"/>
</dbReference>
<dbReference type="Pfam" id="PF07690">
    <property type="entry name" value="MFS_1"/>
    <property type="match status" value="1"/>
</dbReference>
<evidence type="ECO:0000256" key="5">
    <source>
        <dbReference type="ARBA" id="ARBA00023136"/>
    </source>
</evidence>
<dbReference type="Gene3D" id="1.20.1250.20">
    <property type="entry name" value="MFS general substrate transporter like domains"/>
    <property type="match status" value="1"/>
</dbReference>
<dbReference type="PRINTS" id="PR01988">
    <property type="entry name" value="EXPORTERBACE"/>
</dbReference>
<comment type="subcellular location">
    <subcellularLocation>
        <location evidence="1">Cell membrane</location>
        <topology evidence="1">Multi-pass membrane protein</topology>
    </subcellularLocation>
</comment>
<evidence type="ECO:0000256" key="3">
    <source>
        <dbReference type="ARBA" id="ARBA00022692"/>
    </source>
</evidence>
<dbReference type="PANTHER" id="PTHR23513">
    <property type="entry name" value="INTEGRAL MEMBRANE EFFLUX PROTEIN-RELATED"/>
    <property type="match status" value="1"/>
</dbReference>
<evidence type="ECO:0000256" key="4">
    <source>
        <dbReference type="ARBA" id="ARBA00022989"/>
    </source>
</evidence>
<feature type="region of interest" description="Disordered" evidence="6">
    <location>
        <begin position="397"/>
        <end position="417"/>
    </location>
</feature>
<sequence>MKTEILRPLGLPAFRRVWLGQALSTVGDGMFVAALAAAMLENRSGSALGLVLGAESLALVIVALGGGVLADRLRRSRLMIASDVLRMLCVVGFALGAAEGPLLLAAALAAGMGFGSGLFRPAHRALLPTLAPGLLPQANALLSATSRIAMIVGPGLGGLLLVLGSARTAFWIDAATFGVSIFALLGIRDSRPERHQRTGVLSEARAGFRAVLDRPWVAVIIGQGTVQLILVMAPMLVLLPVYLSARGQMPQYGVLLALQAAGSAVGGLAVGARPPRRPGTVAVLGLGLGVVQLAFMMTGVSITLLGFSVFLTGMGYGIFGVLWASALQRAVPDELLGRVFAVEMLGTYALEPVGLALAPMAADLLGLRTVLVVALAVLVVTTVLPLFVPGVRTFADPDPGPSSPGGPELRPEAVPGR</sequence>
<feature type="transmembrane region" description="Helical" evidence="7">
    <location>
        <begin position="279"/>
        <end position="298"/>
    </location>
</feature>
<dbReference type="InterPro" id="IPR020846">
    <property type="entry name" value="MFS_dom"/>
</dbReference>
<feature type="transmembrane region" description="Helical" evidence="7">
    <location>
        <begin position="339"/>
        <end position="361"/>
    </location>
</feature>
<evidence type="ECO:0000256" key="2">
    <source>
        <dbReference type="ARBA" id="ARBA00022475"/>
    </source>
</evidence>
<dbReference type="InterPro" id="IPR011701">
    <property type="entry name" value="MFS"/>
</dbReference>